<dbReference type="AlphaFoldDB" id="A0A8J6TQA3"/>
<gene>
    <name evidence="1" type="ORF">H8702_07305</name>
</gene>
<name>A0A8J6TQA3_9FIRM</name>
<dbReference type="Proteomes" id="UP000632659">
    <property type="component" value="Unassembled WGS sequence"/>
</dbReference>
<evidence type="ECO:0000313" key="2">
    <source>
        <dbReference type="Proteomes" id="UP000632659"/>
    </source>
</evidence>
<dbReference type="EMBL" id="JACRTL010000003">
    <property type="protein sequence ID" value="MBC8610929.1"/>
    <property type="molecule type" value="Genomic_DNA"/>
</dbReference>
<accession>A0A8J6TQA3</accession>
<keyword evidence="2" id="KW-1185">Reference proteome</keyword>
<reference evidence="1" key="1">
    <citation type="submission" date="2020-08" db="EMBL/GenBank/DDBJ databases">
        <title>Genome public.</title>
        <authorList>
            <person name="Liu C."/>
            <person name="Sun Q."/>
        </authorList>
    </citation>
    <scope>NUCLEOTIDE SEQUENCE</scope>
    <source>
        <strain evidence="1">NSJ-15</strain>
    </source>
</reference>
<organism evidence="1 2">
    <name type="scientific">Massiliimalia timonensis</name>
    <dbReference type="NCBI Taxonomy" id="1987501"/>
    <lineage>
        <taxon>Bacteria</taxon>
        <taxon>Bacillati</taxon>
        <taxon>Bacillota</taxon>
        <taxon>Clostridia</taxon>
        <taxon>Eubacteriales</taxon>
        <taxon>Oscillospiraceae</taxon>
        <taxon>Massiliimalia</taxon>
    </lineage>
</organism>
<proteinExistence type="predicted"/>
<comment type="caution">
    <text evidence="1">The sequence shown here is derived from an EMBL/GenBank/DDBJ whole genome shotgun (WGS) entry which is preliminary data.</text>
</comment>
<dbReference type="OrthoDB" id="1863175at2"/>
<protein>
    <submittedName>
        <fullName evidence="1">Uncharacterized protein</fullName>
    </submittedName>
</protein>
<dbReference type="Pfam" id="PF20124">
    <property type="entry name" value="DUF6514"/>
    <property type="match status" value="1"/>
</dbReference>
<sequence length="73" mass="8202">MYQTTIGMYSIEGKNYTSFGIRCDAVSIEDISPDKRAVDSLVALCNSEELEPIHLYDIVEDFLTSNQIPLQTV</sequence>
<dbReference type="InterPro" id="IPR017016">
    <property type="entry name" value="UCP033595"/>
</dbReference>
<dbReference type="RefSeq" id="WP_093989130.1">
    <property type="nucleotide sequence ID" value="NZ_FYDD01000004.1"/>
</dbReference>
<evidence type="ECO:0000313" key="1">
    <source>
        <dbReference type="EMBL" id="MBC8610929.1"/>
    </source>
</evidence>